<dbReference type="InterPro" id="IPR052968">
    <property type="entry name" value="Nucleotide_metab_enz"/>
</dbReference>
<dbReference type="AlphaFoldDB" id="A0A0M9AJT7"/>
<accession>A0A0M9AJT7</accession>
<evidence type="ECO:0000313" key="1">
    <source>
        <dbReference type="EMBL" id="KOX93479.1"/>
    </source>
</evidence>
<dbReference type="SUPFAM" id="SSF64182">
    <property type="entry name" value="DHH phosphoesterases"/>
    <property type="match status" value="1"/>
</dbReference>
<proteinExistence type="predicted"/>
<dbReference type="InterPro" id="IPR038763">
    <property type="entry name" value="DHH_sf"/>
</dbReference>
<reference evidence="1 2" key="1">
    <citation type="submission" date="2015-08" db="EMBL/GenBank/DDBJ databases">
        <title>Genomes of Isolates from Cabo Rojo, PR.</title>
        <authorList>
            <person name="Sanchez-Nieves R.L."/>
            <person name="Montalvo-Rodriguez R."/>
        </authorList>
    </citation>
    <scope>NUCLEOTIDE SEQUENCE [LARGE SCALE GENOMIC DNA]</scope>
    <source>
        <strain evidence="1 2">SL3</strain>
    </source>
</reference>
<dbReference type="RefSeq" id="WP_053967176.1">
    <property type="nucleotide sequence ID" value="NZ_LIUF01000002.1"/>
</dbReference>
<dbReference type="STRING" id="1705562.AMS69_06015"/>
<name>A0A0M9AJT7_9EURY</name>
<gene>
    <name evidence="1" type="ORF">AMS69_06015</name>
</gene>
<dbReference type="EMBL" id="LIUF01000002">
    <property type="protein sequence ID" value="KOX93479.1"/>
    <property type="molecule type" value="Genomic_DNA"/>
</dbReference>
<sequence>MDDWLIDDDRLSIGRKSVLPGEGFFIPDSYEEEQAEAEAAETLDDAGVVVIADPDADGLACTALIRQAHGEGALLPAGPHELTEALEWTAEYADPGVTVFICDLCPDRESDIAPLGSLVDTAERVVWFDHHQWPDDLADDVDAAGVERTVGDSDEVCTADVALSELDYDFDEQWADLAAVTRDHDLWIRDDPRSDDLADLSYWSEPEEYIEAVRDHGPDLSPEFHEFLDEKRVEKEALIEKAVDRAELRDVGEWTVGVTYGRCSQNEVAEALREQGADAAVIVKPAGSASIRGTDSFERAHEVAQQVNGGGHPKAAGCKPDIYDDMMDYAHHWTTQGAVAKQAIVDAFRRLPEEEEEGTDTEQ</sequence>
<dbReference type="Gene3D" id="3.10.310.30">
    <property type="match status" value="1"/>
</dbReference>
<organism evidence="1 2">
    <name type="scientific">Haloarcula rubripromontorii</name>
    <dbReference type="NCBI Taxonomy" id="1705562"/>
    <lineage>
        <taxon>Archaea</taxon>
        <taxon>Methanobacteriati</taxon>
        <taxon>Methanobacteriota</taxon>
        <taxon>Stenosarchaea group</taxon>
        <taxon>Halobacteria</taxon>
        <taxon>Halobacteriales</taxon>
        <taxon>Haloarculaceae</taxon>
        <taxon>Haloarcula</taxon>
    </lineage>
</organism>
<dbReference type="PANTHER" id="PTHR42146">
    <property type="entry name" value="3',5'-CYCLIC-NUCLEOTIDE PHOSPHODIESTERASE"/>
    <property type="match status" value="1"/>
</dbReference>
<keyword evidence="2" id="KW-1185">Reference proteome</keyword>
<protein>
    <submittedName>
        <fullName evidence="1">Recombinase RecJ</fullName>
    </submittedName>
</protein>
<comment type="caution">
    <text evidence="1">The sequence shown here is derived from an EMBL/GenBank/DDBJ whole genome shotgun (WGS) entry which is preliminary data.</text>
</comment>
<dbReference type="OrthoDB" id="18016at2157"/>
<dbReference type="PANTHER" id="PTHR42146:SF1">
    <property type="entry name" value="OLIGORIBONUCLEASE NRNB"/>
    <property type="match status" value="1"/>
</dbReference>
<dbReference type="Proteomes" id="UP000037729">
    <property type="component" value="Unassembled WGS sequence"/>
</dbReference>
<dbReference type="PATRIC" id="fig|1705562.3.peg.2258"/>
<evidence type="ECO:0000313" key="2">
    <source>
        <dbReference type="Proteomes" id="UP000037729"/>
    </source>
</evidence>